<dbReference type="InterPro" id="IPR011051">
    <property type="entry name" value="RmlC_Cupin_sf"/>
</dbReference>
<dbReference type="SUPFAM" id="SSF51182">
    <property type="entry name" value="RmlC-like cupins"/>
    <property type="match status" value="1"/>
</dbReference>
<accession>A0A9P7YZI4</accession>
<dbReference type="PANTHER" id="PTHR33387:SF3">
    <property type="entry name" value="DUF985 DOMAIN-CONTAINING PROTEIN"/>
    <property type="match status" value="1"/>
</dbReference>
<dbReference type="Pfam" id="PF06172">
    <property type="entry name" value="Cupin_5"/>
    <property type="match status" value="1"/>
</dbReference>
<dbReference type="Gene3D" id="2.60.120.10">
    <property type="entry name" value="Jelly Rolls"/>
    <property type="match status" value="1"/>
</dbReference>
<dbReference type="InterPro" id="IPR014710">
    <property type="entry name" value="RmlC-like_jellyroll"/>
</dbReference>
<evidence type="ECO:0000313" key="3">
    <source>
        <dbReference type="Proteomes" id="UP000887226"/>
    </source>
</evidence>
<gene>
    <name evidence="2" type="ORF">BJ878DRAFT_577066</name>
</gene>
<dbReference type="PANTHER" id="PTHR33387">
    <property type="entry name" value="RMLC-LIKE JELLY ROLL FOLD PROTEIN"/>
    <property type="match status" value="1"/>
</dbReference>
<organism evidence="2 3">
    <name type="scientific">Calycina marina</name>
    <dbReference type="NCBI Taxonomy" id="1763456"/>
    <lineage>
        <taxon>Eukaryota</taxon>
        <taxon>Fungi</taxon>
        <taxon>Dikarya</taxon>
        <taxon>Ascomycota</taxon>
        <taxon>Pezizomycotina</taxon>
        <taxon>Leotiomycetes</taxon>
        <taxon>Helotiales</taxon>
        <taxon>Pezizellaceae</taxon>
        <taxon>Calycina</taxon>
    </lineage>
</organism>
<evidence type="ECO:0000259" key="1">
    <source>
        <dbReference type="Pfam" id="PF06172"/>
    </source>
</evidence>
<protein>
    <submittedName>
        <fullName evidence="2">RmlC-like cupin domain-containing protein</fullName>
    </submittedName>
</protein>
<dbReference type="InterPro" id="IPR009327">
    <property type="entry name" value="Cupin_DUF985"/>
</dbReference>
<feature type="domain" description="DUF985" evidence="1">
    <location>
        <begin position="122"/>
        <end position="246"/>
    </location>
</feature>
<proteinExistence type="predicted"/>
<keyword evidence="3" id="KW-1185">Reference proteome</keyword>
<comment type="caution">
    <text evidence="2">The sequence shown here is derived from an EMBL/GenBank/DDBJ whole genome shotgun (WGS) entry which is preliminary data.</text>
</comment>
<dbReference type="EMBL" id="MU254029">
    <property type="protein sequence ID" value="KAG9242854.1"/>
    <property type="molecule type" value="Genomic_DNA"/>
</dbReference>
<dbReference type="OrthoDB" id="6614653at2759"/>
<sequence>MWLREDYKAIENVQGKKSRIGGGRGQGPNHASIVLASGIQSSSKPDFKRHCIDIRHKAALSFQTALYYCCSFLGSLEVEFPPTPVSVIFKKGLVKFWRIPQEADQASDTVPSPFTAEASLTAELVPQRPGFEPRLRKSSTATYYLLTPSGPQSEFHPNKGQAVHTLHRGRGQYDLIHADEEGSENRIESFVVEPNVAKGEKLQWIVESGKFKVSYLLPDEDGATDSQGLLISEPVVPGFEFCDHAFLFAAGLKQIVGTAKAEQLEWLLSPLDKHQELHRRCME</sequence>
<evidence type="ECO:0000313" key="2">
    <source>
        <dbReference type="EMBL" id="KAG9242854.1"/>
    </source>
</evidence>
<dbReference type="Proteomes" id="UP000887226">
    <property type="component" value="Unassembled WGS sequence"/>
</dbReference>
<dbReference type="AlphaFoldDB" id="A0A9P7YZI4"/>
<dbReference type="InterPro" id="IPR039935">
    <property type="entry name" value="YML079W-like"/>
</dbReference>
<name>A0A9P7YZI4_9HELO</name>
<reference evidence="2" key="1">
    <citation type="journal article" date="2021" name="IMA Fungus">
        <title>Genomic characterization of three marine fungi, including Emericellopsis atlantica sp. nov. with signatures of a generalist lifestyle and marine biomass degradation.</title>
        <authorList>
            <person name="Hagestad O.C."/>
            <person name="Hou L."/>
            <person name="Andersen J.H."/>
            <person name="Hansen E.H."/>
            <person name="Altermark B."/>
            <person name="Li C."/>
            <person name="Kuhnert E."/>
            <person name="Cox R.J."/>
            <person name="Crous P.W."/>
            <person name="Spatafora J.W."/>
            <person name="Lail K."/>
            <person name="Amirebrahimi M."/>
            <person name="Lipzen A."/>
            <person name="Pangilinan J."/>
            <person name="Andreopoulos W."/>
            <person name="Hayes R.D."/>
            <person name="Ng V."/>
            <person name="Grigoriev I.V."/>
            <person name="Jackson S.A."/>
            <person name="Sutton T.D.S."/>
            <person name="Dobson A.D.W."/>
            <person name="Rama T."/>
        </authorList>
    </citation>
    <scope>NUCLEOTIDE SEQUENCE</scope>
    <source>
        <strain evidence="2">TRa3180A</strain>
    </source>
</reference>